<name>A0A914XSW2_9BILA</name>
<dbReference type="AlphaFoldDB" id="A0A914XSW2"/>
<dbReference type="Proteomes" id="UP000887577">
    <property type="component" value="Unplaced"/>
</dbReference>
<sequence length="99" mass="11644">MIFFLNANPVGDDAKVIIYEVDDHTAMDYVTEDRVRNQRFRLKVTDDFDDWPTPKLELFIEFENCCGYWFTKRVSGFLKNASSVSYTLRDENLIADIYA</sequence>
<protein>
    <submittedName>
        <fullName evidence="2">Uncharacterized protein</fullName>
    </submittedName>
</protein>
<proteinExistence type="predicted"/>
<accession>A0A914XSW2</accession>
<evidence type="ECO:0000313" key="2">
    <source>
        <dbReference type="WBParaSite" id="PSU_v2.g11056.t1"/>
    </source>
</evidence>
<organism evidence="1 2">
    <name type="scientific">Panagrolaimus superbus</name>
    <dbReference type="NCBI Taxonomy" id="310955"/>
    <lineage>
        <taxon>Eukaryota</taxon>
        <taxon>Metazoa</taxon>
        <taxon>Ecdysozoa</taxon>
        <taxon>Nematoda</taxon>
        <taxon>Chromadorea</taxon>
        <taxon>Rhabditida</taxon>
        <taxon>Tylenchina</taxon>
        <taxon>Panagrolaimomorpha</taxon>
        <taxon>Panagrolaimoidea</taxon>
        <taxon>Panagrolaimidae</taxon>
        <taxon>Panagrolaimus</taxon>
    </lineage>
</organism>
<keyword evidence="1" id="KW-1185">Reference proteome</keyword>
<evidence type="ECO:0000313" key="1">
    <source>
        <dbReference type="Proteomes" id="UP000887577"/>
    </source>
</evidence>
<reference evidence="2" key="1">
    <citation type="submission" date="2022-11" db="UniProtKB">
        <authorList>
            <consortium name="WormBaseParasite"/>
        </authorList>
    </citation>
    <scope>IDENTIFICATION</scope>
</reference>
<dbReference type="WBParaSite" id="PSU_v2.g11056.t1">
    <property type="protein sequence ID" value="PSU_v2.g11056.t1"/>
    <property type="gene ID" value="PSU_v2.g11056"/>
</dbReference>